<sequence length="200" mass="20216">MENKKFLRCFIVTAISAALYSGAAMATTSDTVAGGTITFSGSVSDTTCNVTTNGGNDFTVNLSPISVSDVGTSAGVVTSGATPFTMAVSGCEGYSATNKTAQALTVTFSGSEVSDDEAYLKNSIGSASGIGISITKDGTTPIKLNSAIETGLTTTSSDGTNFDTGAEGNITYYANYYNYGGSSVSTGSVVTTVTYTFSYA</sequence>
<dbReference type="InterPro" id="IPR036937">
    <property type="entry name" value="Adhesion_dom_fimbrial_sf"/>
</dbReference>
<evidence type="ECO:0000256" key="2">
    <source>
        <dbReference type="ARBA" id="ARBA00006671"/>
    </source>
</evidence>
<dbReference type="InterPro" id="IPR008966">
    <property type="entry name" value="Adhesion_dom_sf"/>
</dbReference>
<evidence type="ECO:0000256" key="4">
    <source>
        <dbReference type="ARBA" id="ARBA00023263"/>
    </source>
</evidence>
<feature type="chain" id="PRO_5011992847" evidence="5">
    <location>
        <begin position="27"/>
        <end position="200"/>
    </location>
</feature>
<name>A0A250B8D9_9GAMM</name>
<accession>A0A250B8D9</accession>
<dbReference type="GO" id="GO:0009289">
    <property type="term" value="C:pilus"/>
    <property type="evidence" value="ECO:0007669"/>
    <property type="project" value="UniProtKB-SubCell"/>
</dbReference>
<dbReference type="OrthoDB" id="8656135at2"/>
<dbReference type="InterPro" id="IPR000259">
    <property type="entry name" value="Adhesion_dom_fimbrial"/>
</dbReference>
<protein>
    <submittedName>
        <fullName evidence="7">Fimbrial protein</fullName>
    </submittedName>
</protein>
<dbReference type="SUPFAM" id="SSF49401">
    <property type="entry name" value="Bacterial adhesins"/>
    <property type="match status" value="1"/>
</dbReference>
<evidence type="ECO:0000256" key="3">
    <source>
        <dbReference type="ARBA" id="ARBA00022729"/>
    </source>
</evidence>
<comment type="similarity">
    <text evidence="2">Belongs to the fimbrial protein family.</text>
</comment>
<reference evidence="7 8" key="1">
    <citation type="submission" date="2016-01" db="EMBL/GenBank/DDBJ databases">
        <authorList>
            <person name="Oliw E.H."/>
        </authorList>
    </citation>
    <scope>NUCLEOTIDE SEQUENCE [LARGE SCALE GENOMIC DNA]</scope>
    <source>
        <strain evidence="7 8">FRB97</strain>
    </source>
</reference>
<dbReference type="PANTHER" id="PTHR33420">
    <property type="entry name" value="FIMBRIAL SUBUNIT ELFA-RELATED"/>
    <property type="match status" value="1"/>
</dbReference>
<evidence type="ECO:0000256" key="1">
    <source>
        <dbReference type="ARBA" id="ARBA00004561"/>
    </source>
</evidence>
<dbReference type="InterPro" id="IPR050263">
    <property type="entry name" value="Bact_Fimbrial_Adh_Pro"/>
</dbReference>
<evidence type="ECO:0000313" key="8">
    <source>
        <dbReference type="Proteomes" id="UP000217182"/>
    </source>
</evidence>
<evidence type="ECO:0000259" key="6">
    <source>
        <dbReference type="Pfam" id="PF00419"/>
    </source>
</evidence>
<gene>
    <name evidence="7" type="ORF">AWC35_10555</name>
</gene>
<keyword evidence="3 5" id="KW-0732">Signal</keyword>
<dbReference type="AlphaFoldDB" id="A0A250B8D9"/>
<dbReference type="GO" id="GO:0043709">
    <property type="term" value="P:cell adhesion involved in single-species biofilm formation"/>
    <property type="evidence" value="ECO:0007669"/>
    <property type="project" value="TreeGrafter"/>
</dbReference>
<proteinExistence type="inferred from homology"/>
<feature type="signal peptide" evidence="5">
    <location>
        <begin position="1"/>
        <end position="26"/>
    </location>
</feature>
<comment type="subcellular location">
    <subcellularLocation>
        <location evidence="1">Fimbrium</location>
    </subcellularLocation>
</comment>
<dbReference type="Proteomes" id="UP000217182">
    <property type="component" value="Chromosome"/>
</dbReference>
<dbReference type="PANTHER" id="PTHR33420:SF3">
    <property type="entry name" value="FIMBRIAL SUBUNIT ELFA"/>
    <property type="match status" value="1"/>
</dbReference>
<dbReference type="KEGG" id="gqu:AWC35_10555"/>
<feature type="domain" description="Fimbrial-type adhesion" evidence="6">
    <location>
        <begin position="37"/>
        <end position="199"/>
    </location>
</feature>
<keyword evidence="4" id="KW-0281">Fimbrium</keyword>
<dbReference type="Pfam" id="PF00419">
    <property type="entry name" value="Fimbrial"/>
    <property type="match status" value="1"/>
</dbReference>
<evidence type="ECO:0000313" key="7">
    <source>
        <dbReference type="EMBL" id="ATA22419.1"/>
    </source>
</evidence>
<dbReference type="Gene3D" id="2.60.40.1090">
    <property type="entry name" value="Fimbrial-type adhesion domain"/>
    <property type="match status" value="1"/>
</dbReference>
<evidence type="ECO:0000256" key="5">
    <source>
        <dbReference type="SAM" id="SignalP"/>
    </source>
</evidence>
<dbReference type="EMBL" id="CP014136">
    <property type="protein sequence ID" value="ATA22419.1"/>
    <property type="molecule type" value="Genomic_DNA"/>
</dbReference>
<dbReference type="RefSeq" id="WP_095848994.1">
    <property type="nucleotide sequence ID" value="NZ_CP014136.1"/>
</dbReference>
<keyword evidence="8" id="KW-1185">Reference proteome</keyword>
<organism evidence="7 8">
    <name type="scientific">Gibbsiella quercinecans</name>
    <dbReference type="NCBI Taxonomy" id="929813"/>
    <lineage>
        <taxon>Bacteria</taxon>
        <taxon>Pseudomonadati</taxon>
        <taxon>Pseudomonadota</taxon>
        <taxon>Gammaproteobacteria</taxon>
        <taxon>Enterobacterales</taxon>
        <taxon>Yersiniaceae</taxon>
        <taxon>Gibbsiella</taxon>
    </lineage>
</organism>